<reference evidence="1 2" key="1">
    <citation type="journal article" date="2011" name="Genome Biol. Evol.">
        <title>Integration of the genetic map and genome assembly of fugu facilitates insights into distinct features of genome evolution in teleosts and mammals.</title>
        <authorList>
            <person name="Kai W."/>
            <person name="Kikuchi K."/>
            <person name="Tohari S."/>
            <person name="Chew A.K."/>
            <person name="Tay A."/>
            <person name="Fujiwara A."/>
            <person name="Hosoya S."/>
            <person name="Suetake H."/>
            <person name="Naruse K."/>
            <person name="Brenner S."/>
            <person name="Suzuki Y."/>
            <person name="Venkatesh B."/>
        </authorList>
    </citation>
    <scope>NUCLEOTIDE SEQUENCE [LARGE SCALE GENOMIC DNA]</scope>
</reference>
<evidence type="ECO:0000313" key="2">
    <source>
        <dbReference type="Proteomes" id="UP000005226"/>
    </source>
</evidence>
<keyword evidence="2" id="KW-1185">Reference proteome</keyword>
<evidence type="ECO:0008006" key="3">
    <source>
        <dbReference type="Google" id="ProtNLM"/>
    </source>
</evidence>
<dbReference type="Proteomes" id="UP000005226">
    <property type="component" value="Chromosome 15"/>
</dbReference>
<dbReference type="Gene3D" id="3.10.100.10">
    <property type="entry name" value="Mannose-Binding Protein A, subunit A"/>
    <property type="match status" value="1"/>
</dbReference>
<protein>
    <recommendedName>
        <fullName evidence="3">C-type lectin domain-containing protein</fullName>
    </recommendedName>
</protein>
<dbReference type="InterPro" id="IPR016187">
    <property type="entry name" value="CTDL_fold"/>
</dbReference>
<proteinExistence type="predicted"/>
<dbReference type="InterPro" id="IPR016186">
    <property type="entry name" value="C-type_lectin-like/link_sf"/>
</dbReference>
<accession>A0A3B5KAB2</accession>
<dbReference type="Ensembl" id="ENSTRUT00000052478.2">
    <property type="protein sequence ID" value="ENSTRUP00000052345.2"/>
    <property type="gene ID" value="ENSTRUG00000025565.2"/>
</dbReference>
<organism evidence="1 2">
    <name type="scientific">Takifugu rubripes</name>
    <name type="common">Japanese pufferfish</name>
    <name type="synonym">Fugu rubripes</name>
    <dbReference type="NCBI Taxonomy" id="31033"/>
    <lineage>
        <taxon>Eukaryota</taxon>
        <taxon>Metazoa</taxon>
        <taxon>Chordata</taxon>
        <taxon>Craniata</taxon>
        <taxon>Vertebrata</taxon>
        <taxon>Euteleostomi</taxon>
        <taxon>Actinopterygii</taxon>
        <taxon>Neopterygii</taxon>
        <taxon>Teleostei</taxon>
        <taxon>Neoteleostei</taxon>
        <taxon>Acanthomorphata</taxon>
        <taxon>Eupercaria</taxon>
        <taxon>Tetraodontiformes</taxon>
        <taxon>Tetradontoidea</taxon>
        <taxon>Tetraodontidae</taxon>
        <taxon>Takifugu</taxon>
    </lineage>
</organism>
<name>A0A3B5KAB2_TAKRU</name>
<evidence type="ECO:0000313" key="1">
    <source>
        <dbReference type="Ensembl" id="ENSTRUP00000052345.2"/>
    </source>
</evidence>
<dbReference type="AlphaFoldDB" id="A0A3B5KAB2"/>
<dbReference type="InParanoid" id="A0A3B5KAB2"/>
<reference evidence="1" key="2">
    <citation type="submission" date="2025-08" db="UniProtKB">
        <authorList>
            <consortium name="Ensembl"/>
        </authorList>
    </citation>
    <scope>IDENTIFICATION</scope>
</reference>
<sequence length="116" mass="13121">QKSLSFRSLVLLEFCNRTTLDCSWCPPGWIDHDSRCYLALLETRTFVNAQEVCKRRYRGHLPIVLNAADQILLTNITNKLDEEYGVNGQPLLLGLGTKGTFSSIPGFSGHQIHSKW</sequence>
<reference evidence="1" key="3">
    <citation type="submission" date="2025-09" db="UniProtKB">
        <authorList>
            <consortium name="Ensembl"/>
        </authorList>
    </citation>
    <scope>IDENTIFICATION</scope>
</reference>
<dbReference type="SUPFAM" id="SSF56436">
    <property type="entry name" value="C-type lectin-like"/>
    <property type="match status" value="1"/>
</dbReference>